<accession>A0A835SQ42</accession>
<sequence length="236" mass="26429">MTTAHRPTWAPAIGGEEQGGMRIFKPSVQLSSKNLPGHTKLKFRQTGQAAEEELRAKDLRAELEAKERKHFAKQSGTEPSFEDERKRDLELLQSAPPEGGARQLIPKAIDADDEDPESSESSDDEDDDDEEALLLAELERIKKERAEDAAKKAREEAEAAAKAKEEELRAGNPLLAIGGGGGGGAGADLNFNIKRRWDDDVVFKNQARGEPKQQKRFVNDTIRNDFHRRFLQRYIR</sequence>
<dbReference type="GO" id="GO:0071013">
    <property type="term" value="C:catalytic step 2 spliceosome"/>
    <property type="evidence" value="ECO:0007669"/>
    <property type="project" value="TreeGrafter"/>
</dbReference>
<keyword evidence="6" id="KW-1185">Reference proteome</keyword>
<dbReference type="EMBL" id="JAEHOD010000121">
    <property type="protein sequence ID" value="KAG2424755.1"/>
    <property type="molecule type" value="Genomic_DNA"/>
</dbReference>
<gene>
    <name evidence="5" type="ORF">HYH02_015137</name>
</gene>
<dbReference type="InterPro" id="IPR006973">
    <property type="entry name" value="Cwf_Cwc_15"/>
</dbReference>
<evidence type="ECO:0000256" key="3">
    <source>
        <dbReference type="ARBA" id="ARBA00023187"/>
    </source>
</evidence>
<dbReference type="PANTHER" id="PTHR12718:SF2">
    <property type="entry name" value="SPLICEOSOME-ASSOCIATED PROTEIN CWC15 HOMOLOG"/>
    <property type="match status" value="1"/>
</dbReference>
<evidence type="ECO:0000313" key="5">
    <source>
        <dbReference type="EMBL" id="KAG2424755.1"/>
    </source>
</evidence>
<feature type="region of interest" description="Disordered" evidence="4">
    <location>
        <begin position="145"/>
        <end position="166"/>
    </location>
</feature>
<proteinExistence type="inferred from homology"/>
<protein>
    <recommendedName>
        <fullName evidence="7">Cwf15/Cwc15 cell cycle control protein</fullName>
    </recommendedName>
</protein>
<reference evidence="5" key="1">
    <citation type="journal article" date="2020" name="bioRxiv">
        <title>Comparative genomics of Chlamydomonas.</title>
        <authorList>
            <person name="Craig R.J."/>
            <person name="Hasan A.R."/>
            <person name="Ness R.W."/>
            <person name="Keightley P.D."/>
        </authorList>
    </citation>
    <scope>NUCLEOTIDE SEQUENCE</scope>
    <source>
        <strain evidence="5">CCAP 11/173</strain>
    </source>
</reference>
<keyword evidence="3" id="KW-0508">mRNA splicing</keyword>
<comment type="similarity">
    <text evidence="1">Belongs to the CWC15 family.</text>
</comment>
<comment type="caution">
    <text evidence="5">The sequence shown here is derived from an EMBL/GenBank/DDBJ whole genome shotgun (WGS) entry which is preliminary data.</text>
</comment>
<dbReference type="AlphaFoldDB" id="A0A835SQ42"/>
<evidence type="ECO:0000256" key="4">
    <source>
        <dbReference type="SAM" id="MobiDB-lite"/>
    </source>
</evidence>
<dbReference type="PANTHER" id="PTHR12718">
    <property type="entry name" value="CELL CYCLE CONTROL PROTEIN CWF15"/>
    <property type="match status" value="1"/>
</dbReference>
<feature type="region of interest" description="Disordered" evidence="4">
    <location>
        <begin position="31"/>
        <end position="52"/>
    </location>
</feature>
<dbReference type="Pfam" id="PF04889">
    <property type="entry name" value="Cwf_Cwc_15"/>
    <property type="match status" value="1"/>
</dbReference>
<dbReference type="GO" id="GO:0003723">
    <property type="term" value="F:RNA binding"/>
    <property type="evidence" value="ECO:0007669"/>
    <property type="project" value="TreeGrafter"/>
</dbReference>
<dbReference type="OrthoDB" id="30179at2759"/>
<evidence type="ECO:0008006" key="7">
    <source>
        <dbReference type="Google" id="ProtNLM"/>
    </source>
</evidence>
<name>A0A835SQ42_9CHLO</name>
<feature type="compositionally biased region" description="Acidic residues" evidence="4">
    <location>
        <begin position="111"/>
        <end position="132"/>
    </location>
</feature>
<keyword evidence="2" id="KW-0507">mRNA processing</keyword>
<evidence type="ECO:0000313" key="6">
    <source>
        <dbReference type="Proteomes" id="UP000613740"/>
    </source>
</evidence>
<dbReference type="GO" id="GO:0045292">
    <property type="term" value="P:mRNA cis splicing, via spliceosome"/>
    <property type="evidence" value="ECO:0007669"/>
    <property type="project" value="TreeGrafter"/>
</dbReference>
<feature type="region of interest" description="Disordered" evidence="4">
    <location>
        <begin position="66"/>
        <end position="133"/>
    </location>
</feature>
<organism evidence="5 6">
    <name type="scientific">Chlamydomonas schloesseri</name>
    <dbReference type="NCBI Taxonomy" id="2026947"/>
    <lineage>
        <taxon>Eukaryota</taxon>
        <taxon>Viridiplantae</taxon>
        <taxon>Chlorophyta</taxon>
        <taxon>core chlorophytes</taxon>
        <taxon>Chlorophyceae</taxon>
        <taxon>CS clade</taxon>
        <taxon>Chlamydomonadales</taxon>
        <taxon>Chlamydomonadaceae</taxon>
        <taxon>Chlamydomonas</taxon>
    </lineage>
</organism>
<evidence type="ECO:0000256" key="1">
    <source>
        <dbReference type="ARBA" id="ARBA00006644"/>
    </source>
</evidence>
<dbReference type="Proteomes" id="UP000613740">
    <property type="component" value="Unassembled WGS sequence"/>
</dbReference>
<evidence type="ECO:0000256" key="2">
    <source>
        <dbReference type="ARBA" id="ARBA00022664"/>
    </source>
</evidence>